<dbReference type="InterPro" id="IPR013783">
    <property type="entry name" value="Ig-like_fold"/>
</dbReference>
<proteinExistence type="predicted"/>
<keyword evidence="3" id="KW-1185">Reference proteome</keyword>
<dbReference type="PROSITE" id="PS51257">
    <property type="entry name" value="PROKAR_LIPOPROTEIN"/>
    <property type="match status" value="1"/>
</dbReference>
<name>A0A3E0ABY9_9CHLR</name>
<dbReference type="InterPro" id="IPR014756">
    <property type="entry name" value="Ig_E-set"/>
</dbReference>
<evidence type="ECO:0000313" key="3">
    <source>
        <dbReference type="Proteomes" id="UP000256388"/>
    </source>
</evidence>
<gene>
    <name evidence="2" type="ORF">DFR64_2064</name>
</gene>
<dbReference type="OrthoDB" id="9795587at2"/>
<comment type="caution">
    <text evidence="2">The sequence shown here is derived from an EMBL/GenBank/DDBJ whole genome shotgun (WGS) entry which is preliminary data.</text>
</comment>
<sequence>MKRIKLLAILSMVMLVLISCDFGGFTVDFGNGDSSSQAAAVPVEAGIDSPANGSTLAMGSVDISYHASSTEGVSAVELSIDGNVVSSIATPGSDQKVVALKYTWQPTQSGSHTIGVRAQNTAGTWSDYVTTMVSIAAAEEPQAAEPQAAVENTPEPTITPKVEATATPDVLTIFDIKHDKTKFYYGSNKCGSHELTISARVTQPEDVYALILFIRFADKESAAFTKWDSGRAMSKKSGDLYSVTLTSTKVTNYNAYEFAVMRYQIVAQDKAGNSIARTEVMEDLNIEVCPN</sequence>
<reference evidence="2 3" key="1">
    <citation type="submission" date="2018-08" db="EMBL/GenBank/DDBJ databases">
        <title>Genomic Encyclopedia of Type Strains, Phase IV (KMG-IV): sequencing the most valuable type-strain genomes for metagenomic binning, comparative biology and taxonomic classification.</title>
        <authorList>
            <person name="Goeker M."/>
        </authorList>
    </citation>
    <scope>NUCLEOTIDE SEQUENCE [LARGE SCALE GENOMIC DNA]</scope>
    <source>
        <strain evidence="2 3">DSM 23923</strain>
    </source>
</reference>
<keyword evidence="1" id="KW-0732">Signal</keyword>
<dbReference type="EMBL" id="QUMS01000002">
    <property type="protein sequence ID" value="REG08690.1"/>
    <property type="molecule type" value="Genomic_DNA"/>
</dbReference>
<dbReference type="Proteomes" id="UP000256388">
    <property type="component" value="Unassembled WGS sequence"/>
</dbReference>
<evidence type="ECO:0008006" key="4">
    <source>
        <dbReference type="Google" id="ProtNLM"/>
    </source>
</evidence>
<feature type="chain" id="PRO_5017813110" description="Ig-like domain-containing protein" evidence="1">
    <location>
        <begin position="24"/>
        <end position="291"/>
    </location>
</feature>
<dbReference type="Pfam" id="PF17957">
    <property type="entry name" value="Big_7"/>
    <property type="match status" value="1"/>
</dbReference>
<dbReference type="RefSeq" id="WP_126440354.1">
    <property type="nucleotide sequence ID" value="NZ_AP018437.1"/>
</dbReference>
<accession>A0A3E0ABY9</accession>
<protein>
    <recommendedName>
        <fullName evidence="4">Ig-like domain-containing protein</fullName>
    </recommendedName>
</protein>
<feature type="signal peptide" evidence="1">
    <location>
        <begin position="1"/>
        <end position="23"/>
    </location>
</feature>
<dbReference type="AlphaFoldDB" id="A0A3E0ABY9"/>
<evidence type="ECO:0000313" key="2">
    <source>
        <dbReference type="EMBL" id="REG08690.1"/>
    </source>
</evidence>
<dbReference type="SUPFAM" id="SSF81296">
    <property type="entry name" value="E set domains"/>
    <property type="match status" value="1"/>
</dbReference>
<organism evidence="2 3">
    <name type="scientific">Pelolinea submarina</name>
    <dbReference type="NCBI Taxonomy" id="913107"/>
    <lineage>
        <taxon>Bacteria</taxon>
        <taxon>Bacillati</taxon>
        <taxon>Chloroflexota</taxon>
        <taxon>Anaerolineae</taxon>
        <taxon>Anaerolineales</taxon>
        <taxon>Anaerolineaceae</taxon>
        <taxon>Pelolinea</taxon>
    </lineage>
</organism>
<evidence type="ECO:0000256" key="1">
    <source>
        <dbReference type="SAM" id="SignalP"/>
    </source>
</evidence>
<dbReference type="Gene3D" id="2.60.40.10">
    <property type="entry name" value="Immunoglobulins"/>
    <property type="match status" value="1"/>
</dbReference>